<name>A0AC61NAJ4_9FIRM</name>
<evidence type="ECO:0000313" key="2">
    <source>
        <dbReference type="Proteomes" id="UP000682782"/>
    </source>
</evidence>
<dbReference type="EMBL" id="CP068393">
    <property type="protein sequence ID" value="QUC67571.1"/>
    <property type="molecule type" value="Genomic_DNA"/>
</dbReference>
<accession>A0AC61NAJ4</accession>
<organism evidence="1 2">
    <name type="scientific">Aristaeella hokkaidonensis</name>
    <dbReference type="NCBI Taxonomy" id="3046382"/>
    <lineage>
        <taxon>Bacteria</taxon>
        <taxon>Bacillati</taxon>
        <taxon>Bacillota</taxon>
        <taxon>Clostridia</taxon>
        <taxon>Eubacteriales</taxon>
        <taxon>Aristaeellaceae</taxon>
        <taxon>Aristaeella</taxon>
    </lineage>
</organism>
<keyword evidence="2" id="KW-1185">Reference proteome</keyword>
<protein>
    <submittedName>
        <fullName evidence="1">M20/M25/M40 family metallo-hydrolase</fullName>
    </submittedName>
</protein>
<gene>
    <name evidence="1" type="ORF">JYE49_02395</name>
</gene>
<evidence type="ECO:0000313" key="1">
    <source>
        <dbReference type="EMBL" id="QUC67571.1"/>
    </source>
</evidence>
<sequence length="479" mass="52788">MIVLWIMLGLIGLLLVLLLAAVIRTLLIPGKQSTYRPDPDPERAESYARKLADMVRYETVSVPGEDQREKFLGFHKVLEELFPLVHRELEKTEIDGNLLFYWKGQKSDRPLVLMSHQDVVPAEGTWEHEPFSGDIADGKVWGRGASDTKCSVMAFFQAVEELLAEGYVPAQDVYLSSSCTEEWGGDGCPKLVAELERRGVKPYLVCDEGGGIITEPIGGIHGNFAMVGVFEKGKADVRFTARSGGGHASAPPAHSPVARLAAFVNEIETHPVFRRKMPKEVAAMFETLAPYAGFPLKLVLSNLWLFRPILLKVLPMISAQAGAMIRTTMAFTQMSGSDACNVLPQEASVSANMRFIPHQGMEESLGIVRKLAEKHGLDMEVLAANDYTEPVDIQGEAFRTVQRVIAETFPGCAGSPYVMTGATDSRFYQKICDNVVRFAPVIYGPEQMKGMHGVNENIEYNCLPGAVDYYRNLIKSAGK</sequence>
<dbReference type="Proteomes" id="UP000682782">
    <property type="component" value="Chromosome"/>
</dbReference>
<reference evidence="1" key="1">
    <citation type="submission" date="2021-01" db="EMBL/GenBank/DDBJ databases">
        <title>Complete genome sequence of Clostridiales bacterium R-7.</title>
        <authorList>
            <person name="Mahoney-Kurpe S.C."/>
            <person name="Palevich N."/>
            <person name="Koike S."/>
            <person name="Moon C.D."/>
            <person name="Attwood G.T."/>
        </authorList>
    </citation>
    <scope>NUCLEOTIDE SEQUENCE</scope>
    <source>
        <strain evidence="1">R-7</strain>
    </source>
</reference>
<proteinExistence type="predicted"/>